<evidence type="ECO:0000256" key="1">
    <source>
        <dbReference type="SAM" id="SignalP"/>
    </source>
</evidence>
<gene>
    <name evidence="2" type="ORF">LY90DRAFT_664426</name>
</gene>
<evidence type="ECO:0000313" key="3">
    <source>
        <dbReference type="Proteomes" id="UP000193920"/>
    </source>
</evidence>
<comment type="caution">
    <text evidence="2">The sequence shown here is derived from an EMBL/GenBank/DDBJ whole genome shotgun (WGS) entry which is preliminary data.</text>
</comment>
<feature type="chain" id="PRO_5012101531" description="LysM domain-containing protein" evidence="1">
    <location>
        <begin position="22"/>
        <end position="173"/>
    </location>
</feature>
<feature type="signal peptide" evidence="1">
    <location>
        <begin position="1"/>
        <end position="21"/>
    </location>
</feature>
<dbReference type="AlphaFoldDB" id="A0A1Y2F9F4"/>
<keyword evidence="1" id="KW-0732">Signal</keyword>
<keyword evidence="3" id="KW-1185">Reference proteome</keyword>
<evidence type="ECO:0008006" key="4">
    <source>
        <dbReference type="Google" id="ProtNLM"/>
    </source>
</evidence>
<dbReference type="Proteomes" id="UP000193920">
    <property type="component" value="Unassembled WGS sequence"/>
</dbReference>
<protein>
    <recommendedName>
        <fullName evidence="4">LysM domain-containing protein</fullName>
    </recommendedName>
</protein>
<sequence>MKFHFAIVISVLLVVLTQVNAIGHKCKYHVKANGKESCFDIGSAHIKDFNKRLMYHLQRLNAAIPCDGVNNIKKNTLVCIGKYNDKTHKKTLGEYKVKAGVLCKTVAKKIGHDIEVLDRFNSETFAPYGICSVLELHKEKGGDVIVEYRTDGNYKPDFSKSKDLTNSKSKIVY</sequence>
<reference evidence="2 3" key="1">
    <citation type="submission" date="2016-08" db="EMBL/GenBank/DDBJ databases">
        <title>A Parts List for Fungal Cellulosomes Revealed by Comparative Genomics.</title>
        <authorList>
            <consortium name="DOE Joint Genome Institute"/>
            <person name="Haitjema C.H."/>
            <person name="Gilmore S.P."/>
            <person name="Henske J.K."/>
            <person name="Solomon K.V."/>
            <person name="De Groot R."/>
            <person name="Kuo A."/>
            <person name="Mondo S.J."/>
            <person name="Salamov A.A."/>
            <person name="Labutti K."/>
            <person name="Zhao Z."/>
            <person name="Chiniquy J."/>
            <person name="Barry K."/>
            <person name="Brewer H.M."/>
            <person name="Purvine S.O."/>
            <person name="Wright A.T."/>
            <person name="Boxma B."/>
            <person name="Van Alen T."/>
            <person name="Hackstein J.H."/>
            <person name="Baker S.E."/>
            <person name="Grigoriev I.V."/>
            <person name="O'Malley M.A."/>
        </authorList>
    </citation>
    <scope>NUCLEOTIDE SEQUENCE [LARGE SCALE GENOMIC DNA]</scope>
    <source>
        <strain evidence="2 3">G1</strain>
    </source>
</reference>
<proteinExistence type="predicted"/>
<name>A0A1Y2F9F4_9FUNG</name>
<dbReference type="EMBL" id="MCOG01000012">
    <property type="protein sequence ID" value="ORY80550.1"/>
    <property type="molecule type" value="Genomic_DNA"/>
</dbReference>
<accession>A0A1Y2F9F4</accession>
<evidence type="ECO:0000313" key="2">
    <source>
        <dbReference type="EMBL" id="ORY80550.1"/>
    </source>
</evidence>
<organism evidence="2 3">
    <name type="scientific">Neocallimastix californiae</name>
    <dbReference type="NCBI Taxonomy" id="1754190"/>
    <lineage>
        <taxon>Eukaryota</taxon>
        <taxon>Fungi</taxon>
        <taxon>Fungi incertae sedis</taxon>
        <taxon>Chytridiomycota</taxon>
        <taxon>Chytridiomycota incertae sedis</taxon>
        <taxon>Neocallimastigomycetes</taxon>
        <taxon>Neocallimastigales</taxon>
        <taxon>Neocallimastigaceae</taxon>
        <taxon>Neocallimastix</taxon>
    </lineage>
</organism>